<name>A0AAV2T7I6_CALDB</name>
<evidence type="ECO:0000313" key="1">
    <source>
        <dbReference type="EMBL" id="CAL5131407.1"/>
    </source>
</evidence>
<sequence>MVCTAQSCLHNSLTDIRIRAFVLDRIQDIMPTSRTIHSTTPNKQEMKVPSCTSKTFSPPTYSLMNILVVTICVQFMCATEVNAAVRPIGTLKETYSAQGEQQTNDILLPGQKLLLQPDSDEQVRLLRADHGLTLSGKRKSKRITGEAMSLRNLISNRFAVNAEVPGAELKPDDRAELDSEAITELTDSVQQLIQPSFFHFVQSCCNREVMRPMGGGHLTGSCCSQLFRILQFYSLKEKLLG</sequence>
<reference evidence="1" key="1">
    <citation type="submission" date="2024-06" db="EMBL/GenBank/DDBJ databases">
        <authorList>
            <person name="Liu X."/>
            <person name="Lenzi L."/>
            <person name="Haldenby T S."/>
            <person name="Uol C."/>
        </authorList>
    </citation>
    <scope>NUCLEOTIDE SEQUENCE</scope>
</reference>
<gene>
    <name evidence="1" type="ORF">CDAUBV1_LOCUS3823</name>
</gene>
<organism evidence="1 2">
    <name type="scientific">Calicophoron daubneyi</name>
    <name type="common">Rumen fluke</name>
    <name type="synonym">Paramphistomum daubneyi</name>
    <dbReference type="NCBI Taxonomy" id="300641"/>
    <lineage>
        <taxon>Eukaryota</taxon>
        <taxon>Metazoa</taxon>
        <taxon>Spiralia</taxon>
        <taxon>Lophotrochozoa</taxon>
        <taxon>Platyhelminthes</taxon>
        <taxon>Trematoda</taxon>
        <taxon>Digenea</taxon>
        <taxon>Plagiorchiida</taxon>
        <taxon>Pronocephalata</taxon>
        <taxon>Paramphistomoidea</taxon>
        <taxon>Paramphistomidae</taxon>
        <taxon>Calicophoron</taxon>
    </lineage>
</organism>
<accession>A0AAV2T7I6</accession>
<dbReference type="AlphaFoldDB" id="A0AAV2T7I6"/>
<proteinExistence type="predicted"/>
<comment type="caution">
    <text evidence="1">The sequence shown here is derived from an EMBL/GenBank/DDBJ whole genome shotgun (WGS) entry which is preliminary data.</text>
</comment>
<protein>
    <submittedName>
        <fullName evidence="1">Uncharacterized protein</fullName>
    </submittedName>
</protein>
<dbReference type="EMBL" id="CAXLJL010000090">
    <property type="protein sequence ID" value="CAL5131407.1"/>
    <property type="molecule type" value="Genomic_DNA"/>
</dbReference>
<dbReference type="Proteomes" id="UP001497525">
    <property type="component" value="Unassembled WGS sequence"/>
</dbReference>
<evidence type="ECO:0000313" key="2">
    <source>
        <dbReference type="Proteomes" id="UP001497525"/>
    </source>
</evidence>